<dbReference type="GO" id="GO:0019441">
    <property type="term" value="P:L-tryptophan catabolic process to kynurenine"/>
    <property type="evidence" value="ECO:0007669"/>
    <property type="project" value="InterPro"/>
</dbReference>
<name>A0A4R0RM66_9APHY</name>
<reference evidence="3 4" key="1">
    <citation type="submission" date="2018-11" db="EMBL/GenBank/DDBJ databases">
        <title>Genome assembly of Steccherinum ochraceum LE-BIN_3174, the white-rot fungus of the Steccherinaceae family (The Residual Polyporoid clade, Polyporales, Basidiomycota).</title>
        <authorList>
            <person name="Fedorova T.V."/>
            <person name="Glazunova O.A."/>
            <person name="Landesman E.O."/>
            <person name="Moiseenko K.V."/>
            <person name="Psurtseva N.V."/>
            <person name="Savinova O.S."/>
            <person name="Shakhova N.V."/>
            <person name="Tyazhelova T.V."/>
            <person name="Vasina D.V."/>
        </authorList>
    </citation>
    <scope>NUCLEOTIDE SEQUENCE [LARGE SCALE GENOMIC DNA]</scope>
    <source>
        <strain evidence="3 4">LE-BIN_3174</strain>
    </source>
</reference>
<dbReference type="EMBL" id="RWJN01000142">
    <property type="protein sequence ID" value="TCD66259.1"/>
    <property type="molecule type" value="Genomic_DNA"/>
</dbReference>
<dbReference type="PANTHER" id="PTHR31118:SF32">
    <property type="entry name" value="KYNURENINE FORMAMIDASE"/>
    <property type="match status" value="1"/>
</dbReference>
<dbReference type="STRING" id="92696.A0A4R0RM66"/>
<dbReference type="Proteomes" id="UP000292702">
    <property type="component" value="Unassembled WGS sequence"/>
</dbReference>
<sequence>MGLPEPSAAAPNGKPNGTTTSKQNGVTPAKLNGTTTTPPAPTIHDLSHPLTSGAVPSFHFSHPSFCCTPISRVSAGDVSTVHALSLGTHTGTHIDAPSHFFADGATVDKLDLGWVTAAPAVVVDCRGKTEREMIMWEDLVPYVEGQGRHPHAPTQRLLGKGTAVLFLTGWSRHWNTEHYPTHPYLCPNAARRLMALGVRVVGVDAMSPDLVLPGTGDALETHKAILGAGGVIVENLRGLEGVFEQLGELEEGKRDLRHPNPKPHHPPRRLPIQKRMVDVRRGVPVIGPPRAQEDDCVFVAGGGELGGVGGEVG</sequence>
<evidence type="ECO:0000313" key="3">
    <source>
        <dbReference type="EMBL" id="TCD66259.1"/>
    </source>
</evidence>
<comment type="caution">
    <text evidence="3">The sequence shown here is derived from an EMBL/GenBank/DDBJ whole genome shotgun (WGS) entry which is preliminary data.</text>
</comment>
<dbReference type="GO" id="GO:0004061">
    <property type="term" value="F:arylformamidase activity"/>
    <property type="evidence" value="ECO:0007669"/>
    <property type="project" value="InterPro"/>
</dbReference>
<dbReference type="AlphaFoldDB" id="A0A4R0RM66"/>
<organism evidence="3 4">
    <name type="scientific">Steccherinum ochraceum</name>
    <dbReference type="NCBI Taxonomy" id="92696"/>
    <lineage>
        <taxon>Eukaryota</taxon>
        <taxon>Fungi</taxon>
        <taxon>Dikarya</taxon>
        <taxon>Basidiomycota</taxon>
        <taxon>Agaricomycotina</taxon>
        <taxon>Agaricomycetes</taxon>
        <taxon>Polyporales</taxon>
        <taxon>Steccherinaceae</taxon>
        <taxon>Steccherinum</taxon>
    </lineage>
</organism>
<evidence type="ECO:0008006" key="5">
    <source>
        <dbReference type="Google" id="ProtNLM"/>
    </source>
</evidence>
<dbReference type="InterPro" id="IPR037175">
    <property type="entry name" value="KFase_sf"/>
</dbReference>
<dbReference type="InterPro" id="IPR007325">
    <property type="entry name" value="KFase/CYL"/>
</dbReference>
<accession>A0A4R0RM66</accession>
<evidence type="ECO:0000256" key="1">
    <source>
        <dbReference type="ARBA" id="ARBA00007865"/>
    </source>
</evidence>
<feature type="region of interest" description="Disordered" evidence="2">
    <location>
        <begin position="1"/>
        <end position="48"/>
    </location>
</feature>
<proteinExistence type="inferred from homology"/>
<gene>
    <name evidence="3" type="ORF">EIP91_001588</name>
</gene>
<feature type="compositionally biased region" description="Polar residues" evidence="2">
    <location>
        <begin position="15"/>
        <end position="37"/>
    </location>
</feature>
<keyword evidence="4" id="KW-1185">Reference proteome</keyword>
<dbReference type="OrthoDB" id="7108654at2759"/>
<protein>
    <recommendedName>
        <fullName evidence="5">Cyclase</fullName>
    </recommendedName>
</protein>
<dbReference type="Pfam" id="PF04199">
    <property type="entry name" value="Cyclase"/>
    <property type="match status" value="1"/>
</dbReference>
<comment type="similarity">
    <text evidence="1">Belongs to the Cyclase 1 superfamily.</text>
</comment>
<dbReference type="SUPFAM" id="SSF102198">
    <property type="entry name" value="Putative cyclase"/>
    <property type="match status" value="1"/>
</dbReference>
<feature type="non-terminal residue" evidence="3">
    <location>
        <position position="313"/>
    </location>
</feature>
<evidence type="ECO:0000313" key="4">
    <source>
        <dbReference type="Proteomes" id="UP000292702"/>
    </source>
</evidence>
<dbReference type="Gene3D" id="3.50.30.50">
    <property type="entry name" value="Putative cyclase"/>
    <property type="match status" value="1"/>
</dbReference>
<dbReference type="PANTHER" id="PTHR31118">
    <property type="entry name" value="CYCLASE-LIKE PROTEIN 2"/>
    <property type="match status" value="1"/>
</dbReference>
<evidence type="ECO:0000256" key="2">
    <source>
        <dbReference type="SAM" id="MobiDB-lite"/>
    </source>
</evidence>